<name>A0A0D8XCH1_DICVI</name>
<protein>
    <submittedName>
        <fullName evidence="1">Uncharacterized protein</fullName>
    </submittedName>
</protein>
<evidence type="ECO:0000313" key="2">
    <source>
        <dbReference type="Proteomes" id="UP000053766"/>
    </source>
</evidence>
<dbReference type="Proteomes" id="UP000053766">
    <property type="component" value="Unassembled WGS sequence"/>
</dbReference>
<gene>
    <name evidence="1" type="ORF">DICVIV_11722</name>
</gene>
<sequence>MLIETNGCDNTSLLVRYDEYWPYSSTLVIYYHIRERERVLYEEHLVTTSVERWLQYDFLLHPLPGLHEVCVQMTSTPHLLQRLCRVIVNHSECPYPQINNSTVYISLTTYIIVLLSYFQR</sequence>
<dbReference type="AlphaFoldDB" id="A0A0D8XCH1"/>
<evidence type="ECO:0000313" key="1">
    <source>
        <dbReference type="EMBL" id="KJH42288.1"/>
    </source>
</evidence>
<accession>A0A0D8XCH1</accession>
<dbReference type="EMBL" id="KN716683">
    <property type="protein sequence ID" value="KJH42288.1"/>
    <property type="molecule type" value="Genomic_DNA"/>
</dbReference>
<reference evidence="1 2" key="1">
    <citation type="submission" date="2013-11" db="EMBL/GenBank/DDBJ databases">
        <title>Draft genome of the bovine lungworm Dictyocaulus viviparus.</title>
        <authorList>
            <person name="Mitreva M."/>
        </authorList>
    </citation>
    <scope>NUCLEOTIDE SEQUENCE [LARGE SCALE GENOMIC DNA]</scope>
    <source>
        <strain evidence="1 2">HannoverDv2000</strain>
    </source>
</reference>
<proteinExistence type="predicted"/>
<keyword evidence="2" id="KW-1185">Reference proteome</keyword>
<organism evidence="1 2">
    <name type="scientific">Dictyocaulus viviparus</name>
    <name type="common">Bovine lungworm</name>
    <dbReference type="NCBI Taxonomy" id="29172"/>
    <lineage>
        <taxon>Eukaryota</taxon>
        <taxon>Metazoa</taxon>
        <taxon>Ecdysozoa</taxon>
        <taxon>Nematoda</taxon>
        <taxon>Chromadorea</taxon>
        <taxon>Rhabditida</taxon>
        <taxon>Rhabditina</taxon>
        <taxon>Rhabditomorpha</taxon>
        <taxon>Strongyloidea</taxon>
        <taxon>Metastrongylidae</taxon>
        <taxon>Dictyocaulus</taxon>
    </lineage>
</organism>
<dbReference type="OrthoDB" id="5783790at2759"/>
<reference evidence="2" key="2">
    <citation type="journal article" date="2016" name="Sci. Rep.">
        <title>Dictyocaulus viviparus genome, variome and transcriptome elucidate lungworm biology and support future intervention.</title>
        <authorList>
            <person name="McNulty S.N."/>
            <person name="Strube C."/>
            <person name="Rosa B.A."/>
            <person name="Martin J.C."/>
            <person name="Tyagi R."/>
            <person name="Choi Y.J."/>
            <person name="Wang Q."/>
            <person name="Hallsworth Pepin K."/>
            <person name="Zhang X."/>
            <person name="Ozersky P."/>
            <person name="Wilson R.K."/>
            <person name="Sternberg P.W."/>
            <person name="Gasser R.B."/>
            <person name="Mitreva M."/>
        </authorList>
    </citation>
    <scope>NUCLEOTIDE SEQUENCE [LARGE SCALE GENOMIC DNA]</scope>
    <source>
        <strain evidence="2">HannoverDv2000</strain>
    </source>
</reference>